<dbReference type="InterPro" id="IPR051044">
    <property type="entry name" value="MAG_DAG_Lipase"/>
</dbReference>
<dbReference type="OrthoDB" id="9788260at2"/>
<dbReference type="SUPFAM" id="SSF53474">
    <property type="entry name" value="alpha/beta-Hydrolases"/>
    <property type="match status" value="1"/>
</dbReference>
<keyword evidence="2" id="KW-0378">Hydrolase</keyword>
<dbReference type="EMBL" id="BLJE01000003">
    <property type="protein sequence ID" value="GFE65739.1"/>
    <property type="molecule type" value="Genomic_DNA"/>
</dbReference>
<protein>
    <submittedName>
        <fullName evidence="2">Hydrolase</fullName>
    </submittedName>
</protein>
<dbReference type="RefSeq" id="WP_159808151.1">
    <property type="nucleotide sequence ID" value="NZ_BLJE01000003.1"/>
</dbReference>
<sequence length="316" mass="34668">MSLTKAPFYEDVACGPAGGAAYWVLTEDGVKIRVGVWPASPDVDAKGTVLLFPGRTEYVEKYGLTAVDFAADGFAMVSIDWRGQGLGDRLLSNRGVGHVHAFPDYQKDVRAVVDALDHLDLSGPFYLLGHSMGGCIGLRALMENLPVKAAAFTGPMWGIALTPFRRKAGWVLSSLSRTFGFANVMSPGTTSETYVVDNPFDDNMLTTDPEMFAYMQSQVQTYPDLALGGPSLGWLNEALIECDRLAIRPTPNVPALTLLGTQERIVDMEAVRDRMSRWTNGTLQMVEGAEHEILMENPQIRHTSMQALTRFYSEHA</sequence>
<dbReference type="Pfam" id="PF12146">
    <property type="entry name" value="Hydrolase_4"/>
    <property type="match status" value="1"/>
</dbReference>
<organism evidence="2 3">
    <name type="scientific">Litoreibacter roseus</name>
    <dbReference type="NCBI Taxonomy" id="2601869"/>
    <lineage>
        <taxon>Bacteria</taxon>
        <taxon>Pseudomonadati</taxon>
        <taxon>Pseudomonadota</taxon>
        <taxon>Alphaproteobacteria</taxon>
        <taxon>Rhodobacterales</taxon>
        <taxon>Roseobacteraceae</taxon>
        <taxon>Litoreibacter</taxon>
    </lineage>
</organism>
<feature type="domain" description="Serine aminopeptidase S33" evidence="1">
    <location>
        <begin position="45"/>
        <end position="297"/>
    </location>
</feature>
<evidence type="ECO:0000313" key="3">
    <source>
        <dbReference type="Proteomes" id="UP000436822"/>
    </source>
</evidence>
<name>A0A6N6JJX4_9RHOB</name>
<evidence type="ECO:0000313" key="2">
    <source>
        <dbReference type="EMBL" id="GFE65739.1"/>
    </source>
</evidence>
<dbReference type="PANTHER" id="PTHR11614">
    <property type="entry name" value="PHOSPHOLIPASE-RELATED"/>
    <property type="match status" value="1"/>
</dbReference>
<evidence type="ECO:0000259" key="1">
    <source>
        <dbReference type="Pfam" id="PF12146"/>
    </source>
</evidence>
<keyword evidence="3" id="KW-1185">Reference proteome</keyword>
<dbReference type="InterPro" id="IPR022742">
    <property type="entry name" value="Hydrolase_4"/>
</dbReference>
<comment type="caution">
    <text evidence="2">The sequence shown here is derived from an EMBL/GenBank/DDBJ whole genome shotgun (WGS) entry which is preliminary data.</text>
</comment>
<gene>
    <name evidence="2" type="primary">pldB</name>
    <name evidence="2" type="ORF">KIN_28130</name>
</gene>
<dbReference type="AlphaFoldDB" id="A0A6N6JJX4"/>
<dbReference type="Gene3D" id="3.40.50.1820">
    <property type="entry name" value="alpha/beta hydrolase"/>
    <property type="match status" value="1"/>
</dbReference>
<dbReference type="GO" id="GO:0016787">
    <property type="term" value="F:hydrolase activity"/>
    <property type="evidence" value="ECO:0007669"/>
    <property type="project" value="UniProtKB-KW"/>
</dbReference>
<accession>A0A6N6JJX4</accession>
<reference evidence="2 3" key="1">
    <citation type="submission" date="2019-12" db="EMBL/GenBank/DDBJ databases">
        <title>Litoreibacter badius sp. nov., a novel bacteriochlorophyll a-containing bacterium in the genus Litoreibacter.</title>
        <authorList>
            <person name="Kanamuro M."/>
            <person name="Takabe Y."/>
            <person name="Mori K."/>
            <person name="Takaichi S."/>
            <person name="Hanada S."/>
        </authorList>
    </citation>
    <scope>NUCLEOTIDE SEQUENCE [LARGE SCALE GENOMIC DNA]</scope>
    <source>
        <strain evidence="2 3">K6</strain>
    </source>
</reference>
<dbReference type="InterPro" id="IPR029058">
    <property type="entry name" value="AB_hydrolase_fold"/>
</dbReference>
<proteinExistence type="predicted"/>
<dbReference type="Proteomes" id="UP000436822">
    <property type="component" value="Unassembled WGS sequence"/>
</dbReference>